<accession>A0A6N2S2N7</accession>
<evidence type="ECO:0000256" key="3">
    <source>
        <dbReference type="SAM" id="Phobius"/>
    </source>
</evidence>
<dbReference type="EMBL" id="WDPD01000002">
    <property type="protein sequence ID" value="KAB7462021.1"/>
    <property type="molecule type" value="Genomic_DNA"/>
</dbReference>
<reference evidence="5" key="2">
    <citation type="submission" date="2019-11" db="EMBL/GenBank/DDBJ databases">
        <authorList>
            <person name="Feng L."/>
        </authorList>
    </citation>
    <scope>NUCLEOTIDE SEQUENCE</scope>
    <source>
        <strain evidence="5">BdentiumLFYP24</strain>
    </source>
</reference>
<organism evidence="5">
    <name type="scientific">Bifidobacterium dentium</name>
    <dbReference type="NCBI Taxonomy" id="1689"/>
    <lineage>
        <taxon>Bacteria</taxon>
        <taxon>Bacillati</taxon>
        <taxon>Actinomycetota</taxon>
        <taxon>Actinomycetes</taxon>
        <taxon>Bifidobacteriales</taxon>
        <taxon>Bifidobacteriaceae</taxon>
        <taxon>Bifidobacterium</taxon>
    </lineage>
</organism>
<keyword evidence="3" id="KW-0812">Transmembrane</keyword>
<feature type="transmembrane region" description="Helical" evidence="3">
    <location>
        <begin position="37"/>
        <end position="59"/>
    </location>
</feature>
<keyword evidence="3" id="KW-1133">Transmembrane helix</keyword>
<feature type="coiled-coil region" evidence="1">
    <location>
        <begin position="137"/>
        <end position="198"/>
    </location>
</feature>
<feature type="region of interest" description="Disordered" evidence="2">
    <location>
        <begin position="214"/>
        <end position="258"/>
    </location>
</feature>
<keyword evidence="1" id="KW-0175">Coiled coil</keyword>
<keyword evidence="3" id="KW-0472">Membrane</keyword>
<gene>
    <name evidence="5" type="ORF">BDLFYP24_01300</name>
    <name evidence="4" type="ORF">GBB04_03320</name>
</gene>
<dbReference type="Proteomes" id="UP000429211">
    <property type="component" value="Unassembled WGS sequence"/>
</dbReference>
<dbReference type="RefSeq" id="WP_034520951.1">
    <property type="nucleotide sequence ID" value="NZ_CACRSP010000003.1"/>
</dbReference>
<dbReference type="AlphaFoldDB" id="A0A6N2S2N7"/>
<feature type="region of interest" description="Disordered" evidence="2">
    <location>
        <begin position="1"/>
        <end position="33"/>
    </location>
</feature>
<proteinExistence type="predicted"/>
<name>A0A6N2S2N7_9BIFI</name>
<feature type="compositionally biased region" description="Basic and acidic residues" evidence="2">
    <location>
        <begin position="21"/>
        <end position="33"/>
    </location>
</feature>
<evidence type="ECO:0008006" key="7">
    <source>
        <dbReference type="Google" id="ProtNLM"/>
    </source>
</evidence>
<evidence type="ECO:0000313" key="6">
    <source>
        <dbReference type="Proteomes" id="UP000429211"/>
    </source>
</evidence>
<dbReference type="EMBL" id="CACRSP010000003">
    <property type="protein sequence ID" value="VYS87577.1"/>
    <property type="molecule type" value="Genomic_DNA"/>
</dbReference>
<evidence type="ECO:0000313" key="4">
    <source>
        <dbReference type="EMBL" id="KAB7462021.1"/>
    </source>
</evidence>
<evidence type="ECO:0000256" key="1">
    <source>
        <dbReference type="SAM" id="Coils"/>
    </source>
</evidence>
<protein>
    <recommendedName>
        <fullName evidence="7">Colicin transporter</fullName>
    </recommendedName>
</protein>
<sequence length="258" mass="28516">MEGFNADWMPTAYDTAAGPDDGGRHDRRDRRPGDSPMVRIIAIGAAVCAVAGVGGIILVDRMDMTHDGNVTACERAVLSRDRQAGLFDKDSERYGKSIDAEALRKADEDLARRWGKARNRPSVSEISCDADHDNATLKRAKEKADGEATRMRKARRTLKSLYGKASDALGRKADKDRRERFHTALEKAERTLDDTRDANLNLPYLRTRLGQEYDKAKEMDAGSADPDELDRMASILESLSEQTVDSIRAGQGSEEDDG</sequence>
<reference evidence="4 6" key="1">
    <citation type="journal article" date="2019" name="Nat. Med.">
        <title>A library of human gut bacterial isolates paired with longitudinal multiomics data enables mechanistic microbiome research.</title>
        <authorList>
            <person name="Poyet M."/>
            <person name="Groussin M."/>
            <person name="Gibbons S.M."/>
            <person name="Avila-Pacheco J."/>
            <person name="Jiang X."/>
            <person name="Kearney S.M."/>
            <person name="Perrotta A.R."/>
            <person name="Berdy B."/>
            <person name="Zhao S."/>
            <person name="Lieberman T.D."/>
            <person name="Swanson P.K."/>
            <person name="Smith M."/>
            <person name="Roesemann S."/>
            <person name="Alexander J.E."/>
            <person name="Rich S.A."/>
            <person name="Livny J."/>
            <person name="Vlamakis H."/>
            <person name="Clish C."/>
            <person name="Bullock K."/>
            <person name="Deik A."/>
            <person name="Scott J."/>
            <person name="Pierce K.A."/>
            <person name="Xavier R.J."/>
            <person name="Alm E.J."/>
        </authorList>
    </citation>
    <scope>NUCLEOTIDE SEQUENCE [LARGE SCALE GENOMIC DNA]</scope>
    <source>
        <strain evidence="4 6">BIOML-A2</strain>
    </source>
</reference>
<evidence type="ECO:0000313" key="5">
    <source>
        <dbReference type="EMBL" id="VYS87577.1"/>
    </source>
</evidence>
<evidence type="ECO:0000256" key="2">
    <source>
        <dbReference type="SAM" id="MobiDB-lite"/>
    </source>
</evidence>